<dbReference type="Proteomes" id="UP000030136">
    <property type="component" value="Unassembled WGS sequence"/>
</dbReference>
<dbReference type="PANTHER" id="PTHR22550">
    <property type="entry name" value="SPORE GERMINATION PROTEIN"/>
    <property type="match status" value="1"/>
</dbReference>
<evidence type="ECO:0000256" key="2">
    <source>
        <dbReference type="ARBA" id="ARBA00022692"/>
    </source>
</evidence>
<keyword evidence="4 5" id="KW-0472">Membrane</keyword>
<dbReference type="InterPro" id="IPR036465">
    <property type="entry name" value="vWFA_dom_sf"/>
</dbReference>
<dbReference type="CDD" id="cd01467">
    <property type="entry name" value="vWA_BatA_type"/>
    <property type="match status" value="1"/>
</dbReference>
<evidence type="ECO:0000256" key="3">
    <source>
        <dbReference type="ARBA" id="ARBA00022989"/>
    </source>
</evidence>
<comment type="caution">
    <text evidence="7">The sequence shown here is derived from an EMBL/GenBank/DDBJ whole genome shotgun (WGS) entry which is preliminary data.</text>
</comment>
<dbReference type="Pfam" id="PF07584">
    <property type="entry name" value="BatA"/>
    <property type="match status" value="1"/>
</dbReference>
<evidence type="ECO:0000256" key="5">
    <source>
        <dbReference type="SAM" id="Phobius"/>
    </source>
</evidence>
<evidence type="ECO:0000259" key="6">
    <source>
        <dbReference type="PROSITE" id="PS50234"/>
    </source>
</evidence>
<feature type="domain" description="VWFA" evidence="6">
    <location>
        <begin position="89"/>
        <end position="281"/>
    </location>
</feature>
<keyword evidence="1" id="KW-1003">Cell membrane</keyword>
<keyword evidence="3 5" id="KW-1133">Transmembrane helix</keyword>
<dbReference type="Pfam" id="PF13519">
    <property type="entry name" value="VWA_2"/>
    <property type="match status" value="1"/>
</dbReference>
<sequence length="327" mass="36614">MNFAFPSFLLLLLLLPLLLYWYIWRRQKQHASLFLSDLSPLQRLSAGLRVKLRHLLFTLRLLALACLIVALARPQNRNSFRKDTVMGIDIMMAMDISGSMLAMDLQPNRMEAARDVAQRFINNRPTDNIGLVVFSAESFTQCPLTTDHKQLLNRLEEVKPGMLEDGTAIGLGLATAVSRIKDSKAKSKVIILLTDGINNVGDISPLMAASLAKSFGIRIYTIGVGTQGEAPMTVNTLFGPRVQNVPVELDEPTLTKMAEITDGKYFRAVDNESLAEVYHAIDELEKTKIISREETGYEELFSFWAVAAILLLLVEFILRNTYLRSIP</sequence>
<evidence type="ECO:0000256" key="1">
    <source>
        <dbReference type="ARBA" id="ARBA00022475"/>
    </source>
</evidence>
<dbReference type="PROSITE" id="PS50234">
    <property type="entry name" value="VWFA"/>
    <property type="match status" value="1"/>
</dbReference>
<proteinExistence type="predicted"/>
<keyword evidence="2 5" id="KW-0812">Transmembrane</keyword>
<feature type="transmembrane region" description="Helical" evidence="5">
    <location>
        <begin position="52"/>
        <end position="72"/>
    </location>
</feature>
<accession>A0AB34PGN2</accession>
<organism evidence="7 8">
    <name type="scientific">Porphyromonas crevioricanis</name>
    <dbReference type="NCBI Taxonomy" id="393921"/>
    <lineage>
        <taxon>Bacteria</taxon>
        <taxon>Pseudomonadati</taxon>
        <taxon>Bacteroidota</taxon>
        <taxon>Bacteroidia</taxon>
        <taxon>Bacteroidales</taxon>
        <taxon>Porphyromonadaceae</taxon>
        <taxon>Porphyromonas</taxon>
    </lineage>
</organism>
<gene>
    <name evidence="7" type="ORF">HQ38_04955</name>
</gene>
<reference evidence="7 8" key="1">
    <citation type="submission" date="2014-08" db="EMBL/GenBank/DDBJ databases">
        <title>Porphyromonas crevioricanis strain:COT-253_OH1447 Genome sequencing.</title>
        <authorList>
            <person name="Wallis C."/>
            <person name="Deusch O."/>
            <person name="O'Flynn C."/>
            <person name="Davis I."/>
            <person name="Jospin G."/>
            <person name="Darling A.E."/>
            <person name="Coil D.A."/>
            <person name="Alexiev A."/>
            <person name="Horsfall A."/>
            <person name="Kirkwood N."/>
            <person name="Harris S."/>
            <person name="Eisen J.A."/>
        </authorList>
    </citation>
    <scope>NUCLEOTIDE SEQUENCE [LARGE SCALE GENOMIC DNA]</scope>
    <source>
        <strain evidence="8">COT-253 OH1447</strain>
    </source>
</reference>
<evidence type="ECO:0000256" key="4">
    <source>
        <dbReference type="ARBA" id="ARBA00023136"/>
    </source>
</evidence>
<name>A0AB34PGN2_9PORP</name>
<dbReference type="InterPro" id="IPR024163">
    <property type="entry name" value="Aerotolerance_reg_N"/>
</dbReference>
<dbReference type="InterPro" id="IPR033881">
    <property type="entry name" value="vWA_BatA_type"/>
</dbReference>
<protein>
    <submittedName>
        <fullName evidence="7">Aerotolerance regulator BatA</fullName>
    </submittedName>
</protein>
<dbReference type="EMBL" id="JQJC01000014">
    <property type="protein sequence ID" value="KGN94876.1"/>
    <property type="molecule type" value="Genomic_DNA"/>
</dbReference>
<dbReference type="PANTHER" id="PTHR22550:SF5">
    <property type="entry name" value="LEUCINE ZIPPER PROTEIN 4"/>
    <property type="match status" value="1"/>
</dbReference>
<feature type="transmembrane region" description="Helical" evidence="5">
    <location>
        <begin position="300"/>
        <end position="318"/>
    </location>
</feature>
<dbReference type="InterPro" id="IPR002035">
    <property type="entry name" value="VWF_A"/>
</dbReference>
<dbReference type="SUPFAM" id="SSF53300">
    <property type="entry name" value="vWA-like"/>
    <property type="match status" value="1"/>
</dbReference>
<dbReference type="SMART" id="SM00327">
    <property type="entry name" value="VWA"/>
    <property type="match status" value="1"/>
</dbReference>
<dbReference type="Gene3D" id="3.40.50.410">
    <property type="entry name" value="von Willebrand factor, type A domain"/>
    <property type="match status" value="1"/>
</dbReference>
<dbReference type="RefSeq" id="WP_036889894.1">
    <property type="nucleotide sequence ID" value="NZ_JQJC01000014.1"/>
</dbReference>
<evidence type="ECO:0000313" key="8">
    <source>
        <dbReference type="Proteomes" id="UP000030136"/>
    </source>
</evidence>
<dbReference type="AlphaFoldDB" id="A0AB34PGN2"/>
<evidence type="ECO:0000313" key="7">
    <source>
        <dbReference type="EMBL" id="KGN94876.1"/>
    </source>
</evidence>
<dbReference type="InterPro" id="IPR050768">
    <property type="entry name" value="UPF0353/GerABKA_families"/>
</dbReference>